<dbReference type="VEuPathDB" id="VectorBase:AMEM21_006553"/>
<keyword evidence="2" id="KW-0732">Signal</keyword>
<evidence type="ECO:0000313" key="4">
    <source>
        <dbReference type="Proteomes" id="UP000075903"/>
    </source>
</evidence>
<proteinExistence type="predicted"/>
<dbReference type="VEuPathDB" id="VectorBase:AMEM007784"/>
<feature type="region of interest" description="Disordered" evidence="1">
    <location>
        <begin position="67"/>
        <end position="96"/>
    </location>
</feature>
<dbReference type="Proteomes" id="UP000075903">
    <property type="component" value="Unassembled WGS sequence"/>
</dbReference>
<feature type="chain" id="PRO_5045705930" evidence="2">
    <location>
        <begin position="42"/>
        <end position="173"/>
    </location>
</feature>
<evidence type="ECO:0000256" key="1">
    <source>
        <dbReference type="SAM" id="MobiDB-lite"/>
    </source>
</evidence>
<keyword evidence="4" id="KW-1185">Reference proteome</keyword>
<dbReference type="EnsemblMetazoa" id="AMEM007784-RA">
    <property type="protein sequence ID" value="AMEM007784-PA"/>
    <property type="gene ID" value="AMEM007784"/>
</dbReference>
<accession>A0A182V2J1</accession>
<organism evidence="3 4">
    <name type="scientific">Anopheles merus</name>
    <name type="common">Mosquito</name>
    <dbReference type="NCBI Taxonomy" id="30066"/>
    <lineage>
        <taxon>Eukaryota</taxon>
        <taxon>Metazoa</taxon>
        <taxon>Ecdysozoa</taxon>
        <taxon>Arthropoda</taxon>
        <taxon>Hexapoda</taxon>
        <taxon>Insecta</taxon>
        <taxon>Pterygota</taxon>
        <taxon>Neoptera</taxon>
        <taxon>Endopterygota</taxon>
        <taxon>Diptera</taxon>
        <taxon>Nematocera</taxon>
        <taxon>Culicoidea</taxon>
        <taxon>Culicidae</taxon>
        <taxon>Anophelinae</taxon>
        <taxon>Anopheles</taxon>
    </lineage>
</organism>
<dbReference type="AlphaFoldDB" id="A0A182V2J1"/>
<feature type="signal peptide" evidence="2">
    <location>
        <begin position="1"/>
        <end position="41"/>
    </location>
</feature>
<reference evidence="3" key="1">
    <citation type="submission" date="2020-05" db="UniProtKB">
        <authorList>
            <consortium name="EnsemblMetazoa"/>
        </authorList>
    </citation>
    <scope>IDENTIFICATION</scope>
    <source>
        <strain evidence="3">MAF</strain>
    </source>
</reference>
<sequence>MGIRCKTVSRPAPLPGEKMARFSAGAVALSLLVCLAVGARAQMVCWSCYDCGVNSLQATVCGTPTSGGGGGGGSNGQPTLPTSPQPTLPTATTTVSPQTTWFPPLSSTVKPWGRSNGYMCYRNQRYVASQNRYTYDRGCALQLNTYDATCRSLDGNTGDSVFCEFCTGSLCNY</sequence>
<name>A0A182V2J1_ANOME</name>
<protein>
    <submittedName>
        <fullName evidence="3">Uncharacterized protein</fullName>
    </submittedName>
</protein>
<evidence type="ECO:0000313" key="3">
    <source>
        <dbReference type="EnsemblMetazoa" id="AMEM007784-PA"/>
    </source>
</evidence>
<evidence type="ECO:0000256" key="2">
    <source>
        <dbReference type="SAM" id="SignalP"/>
    </source>
</evidence>